<dbReference type="EMBL" id="JACKSJ010000148">
    <property type="protein sequence ID" value="MCV7171860.1"/>
    <property type="molecule type" value="Genomic_DNA"/>
</dbReference>
<keyword evidence="1" id="KW-0732">Signal</keyword>
<gene>
    <name evidence="4" type="ORF">H7I41_18255</name>
</gene>
<protein>
    <recommendedName>
        <fullName evidence="6">Polyhydroxybutyrate depolymerase</fullName>
    </recommendedName>
</protein>
<dbReference type="InterPro" id="IPR010126">
    <property type="entry name" value="Esterase_phb"/>
</dbReference>
<reference evidence="4" key="1">
    <citation type="submission" date="2020-07" db="EMBL/GenBank/DDBJ databases">
        <authorList>
            <person name="Pettersson B.M.F."/>
            <person name="Behra P.R.K."/>
            <person name="Ramesh M."/>
            <person name="Das S."/>
            <person name="Dasgupta S."/>
            <person name="Kirsebom L.A."/>
        </authorList>
    </citation>
    <scope>NUCLEOTIDE SEQUENCE</scope>
    <source>
        <strain evidence="4">DSM 44615</strain>
    </source>
</reference>
<dbReference type="SUPFAM" id="SSF53474">
    <property type="entry name" value="alpha/beta-Hydrolases"/>
    <property type="match status" value="1"/>
</dbReference>
<dbReference type="Gene3D" id="3.40.50.1820">
    <property type="entry name" value="alpha/beta hydrolase"/>
    <property type="match status" value="1"/>
</dbReference>
<dbReference type="GO" id="GO:0005576">
    <property type="term" value="C:extracellular region"/>
    <property type="evidence" value="ECO:0007669"/>
    <property type="project" value="InterPro"/>
</dbReference>
<dbReference type="Proteomes" id="UP001140293">
    <property type="component" value="Unassembled WGS sequence"/>
</dbReference>
<accession>A0A9X2YPA7</accession>
<keyword evidence="2" id="KW-0378">Hydrolase</keyword>
<dbReference type="InterPro" id="IPR050955">
    <property type="entry name" value="Plant_Biomass_Hydrol_Est"/>
</dbReference>
<dbReference type="PANTHER" id="PTHR43037">
    <property type="entry name" value="UNNAMED PRODUCT-RELATED"/>
    <property type="match status" value="1"/>
</dbReference>
<evidence type="ECO:0000313" key="5">
    <source>
        <dbReference type="Proteomes" id="UP001140293"/>
    </source>
</evidence>
<evidence type="ECO:0000256" key="3">
    <source>
        <dbReference type="SAM" id="MobiDB-lite"/>
    </source>
</evidence>
<feature type="region of interest" description="Disordered" evidence="3">
    <location>
        <begin position="264"/>
        <end position="284"/>
    </location>
</feature>
<dbReference type="Pfam" id="PF10503">
    <property type="entry name" value="Esterase_PHB"/>
    <property type="match status" value="1"/>
</dbReference>
<proteinExistence type="predicted"/>
<keyword evidence="5" id="KW-1185">Reference proteome</keyword>
<sequence length="301" mass="31099">MQRRALSRHLPAALALSFALTLLLGLVSACGSADDRTIALPGPAGERSAIVYHPSSAGSGAPLVVVSHGANGSAEEARKSFGWDGLAERYGFVVAYPDALEGRWNAGFCCRKYNSPKVDDVAFLHELRDRLIAEDDVDPRRVFAVGASNGGMLSYAWACSRPGDLAGIGIVAGALTVPCPDPAPLTVVAVHGAQDAVVPVAGGTSVGGPGNNLVYPSIDEALAPFIRAASCSPKPMVQSEPPATVTTWPCANGREVVRDVIDGEDHGWPGSGGDAGTTTDPWDSTGFLWSRLGNVNAPSVS</sequence>
<dbReference type="PROSITE" id="PS51257">
    <property type="entry name" value="PROKAR_LIPOPROTEIN"/>
    <property type="match status" value="1"/>
</dbReference>
<comment type="caution">
    <text evidence="4">The sequence shown here is derived from an EMBL/GenBank/DDBJ whole genome shotgun (WGS) entry which is preliminary data.</text>
</comment>
<dbReference type="GO" id="GO:0016787">
    <property type="term" value="F:hydrolase activity"/>
    <property type="evidence" value="ECO:0007669"/>
    <property type="project" value="UniProtKB-KW"/>
</dbReference>
<organism evidence="4 5">
    <name type="scientific">[Mycobacterium] manitobense</name>
    <dbReference type="NCBI Taxonomy" id="190147"/>
    <lineage>
        <taxon>Bacteria</taxon>
        <taxon>Bacillati</taxon>
        <taxon>Actinomycetota</taxon>
        <taxon>Actinomycetes</taxon>
        <taxon>Mycobacteriales</taxon>
        <taxon>Mycobacteriaceae</taxon>
        <taxon>Mycolicibacterium</taxon>
    </lineage>
</organism>
<evidence type="ECO:0000256" key="1">
    <source>
        <dbReference type="ARBA" id="ARBA00022729"/>
    </source>
</evidence>
<dbReference type="RefSeq" id="WP_264014035.1">
    <property type="nucleotide sequence ID" value="NZ_JACKSJ010000148.1"/>
</dbReference>
<dbReference type="InterPro" id="IPR029058">
    <property type="entry name" value="AB_hydrolase_fold"/>
</dbReference>
<dbReference type="PANTHER" id="PTHR43037:SF1">
    <property type="entry name" value="BLL1128 PROTEIN"/>
    <property type="match status" value="1"/>
</dbReference>
<name>A0A9X2YPA7_9MYCO</name>
<evidence type="ECO:0000256" key="2">
    <source>
        <dbReference type="ARBA" id="ARBA00022801"/>
    </source>
</evidence>
<evidence type="ECO:0008006" key="6">
    <source>
        <dbReference type="Google" id="ProtNLM"/>
    </source>
</evidence>
<reference evidence="4" key="2">
    <citation type="journal article" date="2022" name="BMC Genomics">
        <title>Comparative genome analysis of mycobacteria focusing on tRNA and non-coding RNA.</title>
        <authorList>
            <person name="Behra P.R.K."/>
            <person name="Pettersson B.M.F."/>
            <person name="Ramesh M."/>
            <person name="Das S."/>
            <person name="Dasgupta S."/>
            <person name="Kirsebom L.A."/>
        </authorList>
    </citation>
    <scope>NUCLEOTIDE SEQUENCE</scope>
    <source>
        <strain evidence="4">DSM 44615</strain>
    </source>
</reference>
<dbReference type="AlphaFoldDB" id="A0A9X2YPA7"/>
<evidence type="ECO:0000313" key="4">
    <source>
        <dbReference type="EMBL" id="MCV7171860.1"/>
    </source>
</evidence>